<evidence type="ECO:0000313" key="2">
    <source>
        <dbReference type="Proteomes" id="UP000268696"/>
    </source>
</evidence>
<gene>
    <name evidence="1" type="ORF">C4K03_0303</name>
</gene>
<dbReference type="AlphaFoldDB" id="A0A3G7U028"/>
<dbReference type="Proteomes" id="UP000268696">
    <property type="component" value="Chromosome"/>
</dbReference>
<accession>A0A3G7U028</accession>
<dbReference type="Pfam" id="PF13289">
    <property type="entry name" value="SIR2_2"/>
    <property type="match status" value="1"/>
</dbReference>
<name>A0A3G7U028_9PSED</name>
<dbReference type="EMBL" id="CP027754">
    <property type="protein sequence ID" value="AZE52491.1"/>
    <property type="molecule type" value="Genomic_DNA"/>
</dbReference>
<protein>
    <submittedName>
        <fullName evidence="1">Phage protein</fullName>
    </submittedName>
</protein>
<reference evidence="1 2" key="1">
    <citation type="submission" date="2018-03" db="EMBL/GenBank/DDBJ databases">
        <title>Diversity of phytobeneficial traits revealed by whole-genome analysis of worldwide-isolated phenazine-producing Pseudomonas spp.</title>
        <authorList>
            <person name="Biessy A."/>
            <person name="Novinscak A."/>
            <person name="Blom J."/>
            <person name="Leger G."/>
            <person name="Thomashow L.S."/>
            <person name="Cazorla F.M."/>
            <person name="Josic D."/>
            <person name="Filion M."/>
        </authorList>
    </citation>
    <scope>NUCLEOTIDE SEQUENCE [LARGE SCALE GENOMIC DNA]</scope>
    <source>
        <strain evidence="1 2">30B</strain>
    </source>
</reference>
<sequence length="460" mass="51656">MSLSYKQYQEEVTSDILNVLGQAACQPILFVGSGFSKRYSKGPSWEELLKILASKCPNISLDLAYYKQKNKSLVEIGSIFSDCFREWAWTEGRNQFPAEYFSEEYPSDIFIKHAIVTILNGMGPSETGSYGADDLDAEIAALQSMSPHALITTNYDQLLELIFPDFERVVGQQVLSKPYLSVGEIFKIHGCISDPLSLVLTDEDYQVFEADKKYLSAKLLTYFAEHPLLFVGYRAEDPNIKSILYDVTRMFKASQALTPNIYILEWDKDVSESSYPARERIINVGEDVTIRVKSITASSFEWVFKAFGNNGTLEQINVKLLRALMARAFNLVRRDTLVKQVEVNFSMLEHAVESDENFAKILGITSLDGPASVNANYPYTLQLVAEKLGFNSWNGAHKLIEALEQMTGFDMKNSDNPYHFKLKTGKSESSFTRKYSEAAVILLGKVQSGESFKLAPGCSV</sequence>
<organism evidence="1 2">
    <name type="scientific">Pseudomonas synxantha</name>
    <dbReference type="NCBI Taxonomy" id="47883"/>
    <lineage>
        <taxon>Bacteria</taxon>
        <taxon>Pseudomonadati</taxon>
        <taxon>Pseudomonadota</taxon>
        <taxon>Gammaproteobacteria</taxon>
        <taxon>Pseudomonadales</taxon>
        <taxon>Pseudomonadaceae</taxon>
        <taxon>Pseudomonas</taxon>
    </lineage>
</organism>
<proteinExistence type="predicted"/>
<dbReference type="RefSeq" id="WP_124375892.1">
    <property type="nucleotide sequence ID" value="NZ_CP027754.1"/>
</dbReference>
<evidence type="ECO:0000313" key="1">
    <source>
        <dbReference type="EMBL" id="AZE52491.1"/>
    </source>
</evidence>